<dbReference type="SUPFAM" id="SSF49384">
    <property type="entry name" value="Carbohydrate-binding domain"/>
    <property type="match status" value="1"/>
</dbReference>
<name>A0ABX1XWW2_9BACL</name>
<evidence type="ECO:0000313" key="4">
    <source>
        <dbReference type="Proteomes" id="UP000616779"/>
    </source>
</evidence>
<dbReference type="PANTHER" id="PTHR43308:SF5">
    <property type="entry name" value="S-LAYER PROTEIN _ PEPTIDOGLYCAN ENDO-BETA-N-ACETYLGLUCOSAMINIDASE"/>
    <property type="match status" value="1"/>
</dbReference>
<feature type="domain" description="SLH" evidence="2">
    <location>
        <begin position="225"/>
        <end position="285"/>
    </location>
</feature>
<dbReference type="Pfam" id="PF00395">
    <property type="entry name" value="SLH"/>
    <property type="match status" value="3"/>
</dbReference>
<dbReference type="PROSITE" id="PS51272">
    <property type="entry name" value="SLH"/>
    <property type="match status" value="3"/>
</dbReference>
<dbReference type="CDD" id="cd08547">
    <property type="entry name" value="Type_II_cohesin"/>
    <property type="match status" value="1"/>
</dbReference>
<dbReference type="InterPro" id="IPR001119">
    <property type="entry name" value="SLH_dom"/>
</dbReference>
<organism evidence="3 4">
    <name type="scientific">Paenibacillus phytorum</name>
    <dbReference type="NCBI Taxonomy" id="2654977"/>
    <lineage>
        <taxon>Bacteria</taxon>
        <taxon>Bacillati</taxon>
        <taxon>Bacillota</taxon>
        <taxon>Bacilli</taxon>
        <taxon>Bacillales</taxon>
        <taxon>Paenibacillaceae</taxon>
        <taxon>Paenibacillus</taxon>
    </lineage>
</organism>
<protein>
    <recommendedName>
        <fullName evidence="2">SLH domain-containing protein</fullName>
    </recommendedName>
</protein>
<dbReference type="InterPro" id="IPR002102">
    <property type="entry name" value="Cohesin_dom"/>
</dbReference>
<sequence>MKRKLLLSASLTLMLLSFLIPFAAFAAEGASFTLTISNEKLEAGQEVIVSVRGHDLKDLYAYEVNLGYDPEQLRFKKAKSDISGMSITPIVKNGKIQFANTMIGDKAGVDGDALICTLAFDAIGNGKTKVELNEVKLVSSRLASVTQKADDRITTEIQGGKLETFTDIAGHWAKEAIEQAVKIGFVNGFEDHTFRPQGLVTRAEFTAMLTRALQLPGLEGALTDFADDDGIPQWARPGISTAVAAGIVNGYDDNTFRADNRINRAEMTTLVSRALKLDVDSTVVSTFSDASQIPDWAATYVAAAYKVGFIQGRDGNQFAPLEQSTRAEAVTLILSAIKK</sequence>
<dbReference type="RefSeq" id="WP_171644294.1">
    <property type="nucleotide sequence ID" value="NZ_WHOA01000115.1"/>
</dbReference>
<dbReference type="InterPro" id="IPR008965">
    <property type="entry name" value="CBM2/CBM3_carb-bd_dom_sf"/>
</dbReference>
<dbReference type="EMBL" id="WHOA01000115">
    <property type="protein sequence ID" value="NOU73016.1"/>
    <property type="molecule type" value="Genomic_DNA"/>
</dbReference>
<accession>A0ABX1XWW2</accession>
<gene>
    <name evidence="3" type="ORF">GC098_16585</name>
</gene>
<dbReference type="Proteomes" id="UP000616779">
    <property type="component" value="Unassembled WGS sequence"/>
</dbReference>
<evidence type="ECO:0000313" key="3">
    <source>
        <dbReference type="EMBL" id="NOU73016.1"/>
    </source>
</evidence>
<dbReference type="Pfam" id="PF00963">
    <property type="entry name" value="Cohesin"/>
    <property type="match status" value="1"/>
</dbReference>
<dbReference type="InterPro" id="IPR051465">
    <property type="entry name" value="Cell_Envelope_Struct_Comp"/>
</dbReference>
<evidence type="ECO:0000256" key="1">
    <source>
        <dbReference type="SAM" id="SignalP"/>
    </source>
</evidence>
<evidence type="ECO:0000259" key="2">
    <source>
        <dbReference type="PROSITE" id="PS51272"/>
    </source>
</evidence>
<feature type="domain" description="SLH" evidence="2">
    <location>
        <begin position="160"/>
        <end position="223"/>
    </location>
</feature>
<feature type="domain" description="SLH" evidence="2">
    <location>
        <begin position="287"/>
        <end position="339"/>
    </location>
</feature>
<proteinExistence type="predicted"/>
<feature type="signal peptide" evidence="1">
    <location>
        <begin position="1"/>
        <end position="26"/>
    </location>
</feature>
<feature type="chain" id="PRO_5047465602" description="SLH domain-containing protein" evidence="1">
    <location>
        <begin position="27"/>
        <end position="339"/>
    </location>
</feature>
<keyword evidence="4" id="KW-1185">Reference proteome</keyword>
<dbReference type="Gene3D" id="2.60.40.680">
    <property type="match status" value="1"/>
</dbReference>
<dbReference type="PANTHER" id="PTHR43308">
    <property type="entry name" value="OUTER MEMBRANE PROTEIN ALPHA-RELATED"/>
    <property type="match status" value="1"/>
</dbReference>
<comment type="caution">
    <text evidence="3">The sequence shown here is derived from an EMBL/GenBank/DDBJ whole genome shotgun (WGS) entry which is preliminary data.</text>
</comment>
<keyword evidence="1" id="KW-0732">Signal</keyword>
<reference evidence="3 4" key="1">
    <citation type="submission" date="2019-10" db="EMBL/GenBank/DDBJ databases">
        <title>Description of Paenibacillus terrestris sp. nov.</title>
        <authorList>
            <person name="Carlier A."/>
            <person name="Qi S."/>
        </authorList>
    </citation>
    <scope>NUCLEOTIDE SEQUENCE [LARGE SCALE GENOMIC DNA]</scope>
    <source>
        <strain evidence="3 4">LMG 31458</strain>
    </source>
</reference>